<dbReference type="Proteomes" id="UP000193564">
    <property type="component" value="Unassembled WGS sequence"/>
</dbReference>
<proteinExistence type="predicted"/>
<evidence type="ECO:0000313" key="1">
    <source>
        <dbReference type="EMBL" id="ORV44371.1"/>
    </source>
</evidence>
<evidence type="ECO:0000313" key="2">
    <source>
        <dbReference type="Proteomes" id="UP000193564"/>
    </source>
</evidence>
<keyword evidence="2" id="KW-1185">Reference proteome</keyword>
<accession>A0A1X1TIG7</accession>
<dbReference type="EMBL" id="LQOS01000013">
    <property type="protein sequence ID" value="ORV44371.1"/>
    <property type="molecule type" value="Genomic_DNA"/>
</dbReference>
<dbReference type="RefSeq" id="WP_085188315.1">
    <property type="nucleotide sequence ID" value="NZ_AP022605.1"/>
</dbReference>
<name>A0A1X1TIG7_9MYCO</name>
<sequence>MLAEVGQFVGEPLQRRGLVLQDLMTLGMRSGGFISGRRRSDAVGDVGGQLAEELGPLNRGA</sequence>
<organism evidence="1 2">
    <name type="scientific">Mycolicibacterium doricum</name>
    <dbReference type="NCBI Taxonomy" id="126673"/>
    <lineage>
        <taxon>Bacteria</taxon>
        <taxon>Bacillati</taxon>
        <taxon>Actinomycetota</taxon>
        <taxon>Actinomycetes</taxon>
        <taxon>Mycobacteriales</taxon>
        <taxon>Mycobacteriaceae</taxon>
        <taxon>Mycolicibacterium</taxon>
    </lineage>
</organism>
<reference evidence="1 2" key="1">
    <citation type="submission" date="2016-01" db="EMBL/GenBank/DDBJ databases">
        <title>The new phylogeny of the genus Mycobacterium.</title>
        <authorList>
            <person name="Tarcisio F."/>
            <person name="Conor M."/>
            <person name="Antonella G."/>
            <person name="Elisabetta G."/>
            <person name="Giulia F.S."/>
            <person name="Sara T."/>
            <person name="Anna F."/>
            <person name="Clotilde B."/>
            <person name="Roberto B."/>
            <person name="Veronica D.S."/>
            <person name="Fabio R."/>
            <person name="Monica P."/>
            <person name="Olivier J."/>
            <person name="Enrico T."/>
            <person name="Nicola S."/>
        </authorList>
    </citation>
    <scope>NUCLEOTIDE SEQUENCE [LARGE SCALE GENOMIC DNA]</scope>
    <source>
        <strain evidence="1 2">DSM 44339</strain>
    </source>
</reference>
<comment type="caution">
    <text evidence="1">The sequence shown here is derived from an EMBL/GenBank/DDBJ whole genome shotgun (WGS) entry which is preliminary data.</text>
</comment>
<gene>
    <name evidence="1" type="ORF">AWC01_03610</name>
</gene>
<dbReference type="AlphaFoldDB" id="A0A1X1TIG7"/>
<protein>
    <submittedName>
        <fullName evidence="1">Uncharacterized protein</fullName>
    </submittedName>
</protein>